<feature type="domain" description="CBM6" evidence="3">
    <location>
        <begin position="179"/>
        <end position="314"/>
    </location>
</feature>
<keyword evidence="2" id="KW-0472">Membrane</keyword>
<dbReference type="Proteomes" id="UP000243342">
    <property type="component" value="Unassembled WGS sequence"/>
</dbReference>
<keyword evidence="5" id="KW-1185">Reference proteome</keyword>
<dbReference type="InterPro" id="IPR005084">
    <property type="entry name" value="CBM6"/>
</dbReference>
<gene>
    <name evidence="4" type="ORF">BIV57_13030</name>
</gene>
<feature type="region of interest" description="Disordered" evidence="1">
    <location>
        <begin position="144"/>
        <end position="187"/>
    </location>
</feature>
<evidence type="ECO:0000256" key="2">
    <source>
        <dbReference type="SAM" id="Phobius"/>
    </source>
</evidence>
<sequence length="325" mass="32664">MTAGTNGLPDEQDDPFAYLYRPDGGEAGAAGGSYDAGATYGAGVEAAPGAAAPGVPRTSYTQATQVGRHPAGYQQQPAPPAAYPEQGPAYQQQMPPPRYVPPEETGGHHGGGGGGPSKGLLVAGAGVILAVVAGVVIAILPGSGGDGKAKAGSSPTAKAQSGTHAPAKKPTGKPKSGSQSTDATKLQLSGGASLAGNHKGALSPGGQFVQGMGTVGATAGWQVNTATAGQYTLFVRYANGGDGDAKDKASASIYIDGKKTNTMALKVFGGAKPSWENWQTTYSYIQLSPGRHTIQMKCDAGEVCTYNIDQMKLAQGQLQGDASGW</sequence>
<evidence type="ECO:0000256" key="1">
    <source>
        <dbReference type="SAM" id="MobiDB-lite"/>
    </source>
</evidence>
<reference evidence="4 5" key="1">
    <citation type="submission" date="2016-10" db="EMBL/GenBank/DDBJ databases">
        <title>Genome sequence of Streptomyces gilvigriseus MUSC 26.</title>
        <authorList>
            <person name="Lee L.-H."/>
            <person name="Ser H.-L."/>
        </authorList>
    </citation>
    <scope>NUCLEOTIDE SEQUENCE [LARGE SCALE GENOMIC DNA]</scope>
    <source>
        <strain evidence="4 5">MUSC 26</strain>
    </source>
</reference>
<dbReference type="STRING" id="1428644.BIV57_13030"/>
<accession>A0A1J7CBQ3</accession>
<name>A0A1J7CBQ3_9ACTN</name>
<dbReference type="EMBL" id="MLCF01000064">
    <property type="protein sequence ID" value="OIV37082.1"/>
    <property type="molecule type" value="Genomic_DNA"/>
</dbReference>
<feature type="compositionally biased region" description="Polar residues" evidence="1">
    <location>
        <begin position="176"/>
        <end position="187"/>
    </location>
</feature>
<organism evidence="4 5">
    <name type="scientific">Mangrovactinospora gilvigrisea</name>
    <dbReference type="NCBI Taxonomy" id="1428644"/>
    <lineage>
        <taxon>Bacteria</taxon>
        <taxon>Bacillati</taxon>
        <taxon>Actinomycetota</taxon>
        <taxon>Actinomycetes</taxon>
        <taxon>Kitasatosporales</taxon>
        <taxon>Streptomycetaceae</taxon>
        <taxon>Mangrovactinospora</taxon>
    </lineage>
</organism>
<dbReference type="InterPro" id="IPR008979">
    <property type="entry name" value="Galactose-bd-like_sf"/>
</dbReference>
<evidence type="ECO:0000313" key="4">
    <source>
        <dbReference type="EMBL" id="OIV37082.1"/>
    </source>
</evidence>
<keyword evidence="2" id="KW-1133">Transmembrane helix</keyword>
<dbReference type="GO" id="GO:0030246">
    <property type="term" value="F:carbohydrate binding"/>
    <property type="evidence" value="ECO:0007669"/>
    <property type="project" value="InterPro"/>
</dbReference>
<dbReference type="Gene3D" id="2.60.120.260">
    <property type="entry name" value="Galactose-binding domain-like"/>
    <property type="match status" value="1"/>
</dbReference>
<comment type="caution">
    <text evidence="4">The sequence shown here is derived from an EMBL/GenBank/DDBJ whole genome shotgun (WGS) entry which is preliminary data.</text>
</comment>
<evidence type="ECO:0000313" key="5">
    <source>
        <dbReference type="Proteomes" id="UP000243342"/>
    </source>
</evidence>
<keyword evidence="2" id="KW-0812">Transmembrane</keyword>
<dbReference type="SUPFAM" id="SSF49785">
    <property type="entry name" value="Galactose-binding domain-like"/>
    <property type="match status" value="1"/>
</dbReference>
<proteinExistence type="predicted"/>
<feature type="region of interest" description="Disordered" evidence="1">
    <location>
        <begin position="66"/>
        <end position="115"/>
    </location>
</feature>
<dbReference type="AlphaFoldDB" id="A0A1J7CBQ3"/>
<evidence type="ECO:0000259" key="3">
    <source>
        <dbReference type="PROSITE" id="PS51175"/>
    </source>
</evidence>
<dbReference type="Pfam" id="PF03422">
    <property type="entry name" value="CBM_6"/>
    <property type="match status" value="1"/>
</dbReference>
<feature type="transmembrane region" description="Helical" evidence="2">
    <location>
        <begin position="120"/>
        <end position="140"/>
    </location>
</feature>
<feature type="compositionally biased region" description="Low complexity" evidence="1">
    <location>
        <begin position="83"/>
        <end position="93"/>
    </location>
</feature>
<feature type="region of interest" description="Disordered" evidence="1">
    <location>
        <begin position="1"/>
        <end position="40"/>
    </location>
</feature>
<protein>
    <recommendedName>
        <fullName evidence="3">CBM6 domain-containing protein</fullName>
    </recommendedName>
</protein>
<dbReference type="PROSITE" id="PS51175">
    <property type="entry name" value="CBM6"/>
    <property type="match status" value="1"/>
</dbReference>